<name>A0A6J4K5V8_9BACT</name>
<keyword evidence="1" id="KW-1133">Transmembrane helix</keyword>
<dbReference type="AlphaFoldDB" id="A0A6J4K5V8"/>
<keyword evidence="1" id="KW-0472">Membrane</keyword>
<evidence type="ECO:0000256" key="1">
    <source>
        <dbReference type="SAM" id="Phobius"/>
    </source>
</evidence>
<feature type="transmembrane region" description="Helical" evidence="1">
    <location>
        <begin position="32"/>
        <end position="55"/>
    </location>
</feature>
<gene>
    <name evidence="2" type="ORF">AVDCRST_MAG40-41</name>
</gene>
<keyword evidence="1" id="KW-0812">Transmembrane</keyword>
<proteinExistence type="predicted"/>
<accession>A0A6J4K5V8</accession>
<sequence length="141" mass="15540">MSLPLCQVLLPEPARSRSAFALVGWWEARRPLYKLIVGGVGLASVAVVAFARLLDARLPLRVRAVDVLVYGVLANVCFCLGPAVELWLRRTLRSDRPVVGPVLFRYGLVFSVGLTLLPMPLTLLVMLVRLLRIRVLGIPLS</sequence>
<feature type="transmembrane region" description="Helical" evidence="1">
    <location>
        <begin position="108"/>
        <end position="131"/>
    </location>
</feature>
<feature type="transmembrane region" description="Helical" evidence="1">
    <location>
        <begin position="67"/>
        <end position="88"/>
    </location>
</feature>
<dbReference type="EMBL" id="CADCTX010000010">
    <property type="protein sequence ID" value="CAA9296000.1"/>
    <property type="molecule type" value="Genomic_DNA"/>
</dbReference>
<reference evidence="2" key="1">
    <citation type="submission" date="2020-02" db="EMBL/GenBank/DDBJ databases">
        <authorList>
            <person name="Meier V. D."/>
        </authorList>
    </citation>
    <scope>NUCLEOTIDE SEQUENCE</scope>
    <source>
        <strain evidence="2">AVDCRST_MAG40</strain>
    </source>
</reference>
<organism evidence="2">
    <name type="scientific">uncultured Gemmatimonadaceae bacterium</name>
    <dbReference type="NCBI Taxonomy" id="246130"/>
    <lineage>
        <taxon>Bacteria</taxon>
        <taxon>Pseudomonadati</taxon>
        <taxon>Gemmatimonadota</taxon>
        <taxon>Gemmatimonadia</taxon>
        <taxon>Gemmatimonadales</taxon>
        <taxon>Gemmatimonadaceae</taxon>
        <taxon>environmental samples</taxon>
    </lineage>
</organism>
<evidence type="ECO:0000313" key="2">
    <source>
        <dbReference type="EMBL" id="CAA9296000.1"/>
    </source>
</evidence>
<protein>
    <submittedName>
        <fullName evidence="2">Uncharacterized protein</fullName>
    </submittedName>
</protein>